<evidence type="ECO:0000313" key="1">
    <source>
        <dbReference type="EMBL" id="MDW8802510.1"/>
    </source>
</evidence>
<dbReference type="RefSeq" id="WP_318798832.1">
    <property type="nucleotide sequence ID" value="NZ_JARUJP010000021.1"/>
</dbReference>
<comment type="caution">
    <text evidence="1">The sequence shown here is derived from an EMBL/GenBank/DDBJ whole genome shotgun (WGS) entry which is preliminary data.</text>
</comment>
<protein>
    <submittedName>
        <fullName evidence="1">Uncharacterized protein</fullName>
    </submittedName>
</protein>
<keyword evidence="2" id="KW-1185">Reference proteome</keyword>
<reference evidence="1 2" key="1">
    <citation type="submission" date="2023-04" db="EMBL/GenBank/DDBJ databases">
        <title>Clostridium tannerae sp. nov., isolated from the fecal material of an alpaca.</title>
        <authorList>
            <person name="Miller S."/>
            <person name="Hendry M."/>
            <person name="King J."/>
            <person name="Sankaranarayanan K."/>
            <person name="Lawson P.A."/>
        </authorList>
    </citation>
    <scope>NUCLEOTIDE SEQUENCE [LARGE SCALE GENOMIC DNA]</scope>
    <source>
        <strain evidence="1 2">A1-XYC3</strain>
    </source>
</reference>
<sequence>MWYQLHEYGVYHDEEVKEILTNDNLQNYMIHYLARKTYDHADK</sequence>
<dbReference type="EMBL" id="JARUJP010000021">
    <property type="protein sequence ID" value="MDW8802510.1"/>
    <property type="molecule type" value="Genomic_DNA"/>
</dbReference>
<evidence type="ECO:0000313" key="2">
    <source>
        <dbReference type="Proteomes" id="UP001281656"/>
    </source>
</evidence>
<proteinExistence type="predicted"/>
<accession>A0ABU4JWI7</accession>
<organism evidence="1 2">
    <name type="scientific">Clostridium tanneri</name>
    <dbReference type="NCBI Taxonomy" id="3037988"/>
    <lineage>
        <taxon>Bacteria</taxon>
        <taxon>Bacillati</taxon>
        <taxon>Bacillota</taxon>
        <taxon>Clostridia</taxon>
        <taxon>Eubacteriales</taxon>
        <taxon>Clostridiaceae</taxon>
        <taxon>Clostridium</taxon>
    </lineage>
</organism>
<dbReference type="Proteomes" id="UP001281656">
    <property type="component" value="Unassembled WGS sequence"/>
</dbReference>
<gene>
    <name evidence="1" type="ORF">P8V03_15285</name>
</gene>
<name>A0ABU4JWI7_9CLOT</name>